<sequence>MSVIDDIRDFNRFYTHKLRLLDRHMPASPFPLPEARVLYELATAGEQTAADIGRRLDMDKAHLSRIIARLKAHRLVESRTDPAHARRDLLSLSPAGRHAFAELEAGTTAQLDSLLTPLGEADRGQLVGAMREIKKLFDVKERTPQPVMLRKPRPGDLGWITHRQAQLYHQEYDWDWTYEGLVATILGDFVANFDPAREDAWIAELDGCIVGSIFLMKSDAPSVAKLRLLYVDPSARGHGLGKRLVRACIERARALGYASLTLWTNDILAAARKIYQAEGFQLVAENRHHSFGKDLVGQTWTLDLERAC</sequence>
<name>A0ABV3PEM8_9HYPH</name>
<feature type="domain" description="N-acetyltransferase" evidence="3">
    <location>
        <begin position="147"/>
        <end position="305"/>
    </location>
</feature>
<dbReference type="InterPro" id="IPR050769">
    <property type="entry name" value="NAT_camello-type"/>
</dbReference>
<dbReference type="Pfam" id="PF00583">
    <property type="entry name" value="Acetyltransf_1"/>
    <property type="match status" value="1"/>
</dbReference>
<accession>A0ABV3PEM8</accession>
<dbReference type="SUPFAM" id="SSF55729">
    <property type="entry name" value="Acyl-CoA N-acyltransferases (Nat)"/>
    <property type="match status" value="1"/>
</dbReference>
<dbReference type="InterPro" id="IPR000835">
    <property type="entry name" value="HTH_MarR-typ"/>
</dbReference>
<dbReference type="PANTHER" id="PTHR13947:SF37">
    <property type="entry name" value="LD18367P"/>
    <property type="match status" value="1"/>
</dbReference>
<dbReference type="EMBL" id="JBFNQD010000001">
    <property type="protein sequence ID" value="MEW9304077.1"/>
    <property type="molecule type" value="Genomic_DNA"/>
</dbReference>
<protein>
    <submittedName>
        <fullName evidence="4">Helix-turn-helix domain-containing GNAT family N-acetyltransferase</fullName>
    </submittedName>
</protein>
<dbReference type="SMART" id="SM00347">
    <property type="entry name" value="HTH_MARR"/>
    <property type="match status" value="1"/>
</dbReference>
<dbReference type="RefSeq" id="WP_367622596.1">
    <property type="nucleotide sequence ID" value="NZ_JBFNQD010000001.1"/>
</dbReference>
<dbReference type="InterPro" id="IPR000182">
    <property type="entry name" value="GNAT_dom"/>
</dbReference>
<evidence type="ECO:0000313" key="5">
    <source>
        <dbReference type="Proteomes" id="UP001555786"/>
    </source>
</evidence>
<evidence type="ECO:0000259" key="3">
    <source>
        <dbReference type="PROSITE" id="PS51186"/>
    </source>
</evidence>
<dbReference type="PANTHER" id="PTHR13947">
    <property type="entry name" value="GNAT FAMILY N-ACETYLTRANSFERASE"/>
    <property type="match status" value="1"/>
</dbReference>
<reference evidence="4 5" key="1">
    <citation type="submission" date="2024-07" db="EMBL/GenBank/DDBJ databases">
        <title>Description of Labrys sedimenti sp. nov., isolated from a diclofenac-degrading enrichment culture.</title>
        <authorList>
            <person name="Tancsics A."/>
            <person name="Csepanyi A."/>
        </authorList>
    </citation>
    <scope>NUCLEOTIDE SEQUENCE [LARGE SCALE GENOMIC DNA]</scope>
    <source>
        <strain evidence="4 5">LMG 23578</strain>
    </source>
</reference>
<dbReference type="Gene3D" id="1.10.10.10">
    <property type="entry name" value="Winged helix-like DNA-binding domain superfamily/Winged helix DNA-binding domain"/>
    <property type="match status" value="1"/>
</dbReference>
<feature type="domain" description="HTH marR-type" evidence="2">
    <location>
        <begin position="1"/>
        <end position="135"/>
    </location>
</feature>
<gene>
    <name evidence="4" type="ORF">ABXS05_00900</name>
</gene>
<dbReference type="SUPFAM" id="SSF46785">
    <property type="entry name" value="Winged helix' DNA-binding domain"/>
    <property type="match status" value="1"/>
</dbReference>
<comment type="caution">
    <text evidence="4">The sequence shown here is derived from an EMBL/GenBank/DDBJ whole genome shotgun (WGS) entry which is preliminary data.</text>
</comment>
<evidence type="ECO:0000259" key="2">
    <source>
        <dbReference type="PROSITE" id="PS50995"/>
    </source>
</evidence>
<keyword evidence="5" id="KW-1185">Reference proteome</keyword>
<dbReference type="InterPro" id="IPR011991">
    <property type="entry name" value="ArsR-like_HTH"/>
</dbReference>
<dbReference type="Gene3D" id="3.40.630.30">
    <property type="match status" value="1"/>
</dbReference>
<dbReference type="Pfam" id="PF12802">
    <property type="entry name" value="MarR_2"/>
    <property type="match status" value="1"/>
</dbReference>
<dbReference type="PROSITE" id="PS50995">
    <property type="entry name" value="HTH_MARR_2"/>
    <property type="match status" value="1"/>
</dbReference>
<dbReference type="CDD" id="cd04301">
    <property type="entry name" value="NAT_SF"/>
    <property type="match status" value="1"/>
</dbReference>
<dbReference type="PROSITE" id="PS51186">
    <property type="entry name" value="GNAT"/>
    <property type="match status" value="1"/>
</dbReference>
<dbReference type="InterPro" id="IPR036390">
    <property type="entry name" value="WH_DNA-bd_sf"/>
</dbReference>
<organism evidence="4 5">
    <name type="scientific">Labrys neptuniae</name>
    <dbReference type="NCBI Taxonomy" id="376174"/>
    <lineage>
        <taxon>Bacteria</taxon>
        <taxon>Pseudomonadati</taxon>
        <taxon>Pseudomonadota</taxon>
        <taxon>Alphaproteobacteria</taxon>
        <taxon>Hyphomicrobiales</taxon>
        <taxon>Xanthobacteraceae</taxon>
        <taxon>Labrys</taxon>
    </lineage>
</organism>
<keyword evidence="1" id="KW-0808">Transferase</keyword>
<dbReference type="InterPro" id="IPR016181">
    <property type="entry name" value="Acyl_CoA_acyltransferase"/>
</dbReference>
<dbReference type="CDD" id="cd00090">
    <property type="entry name" value="HTH_ARSR"/>
    <property type="match status" value="1"/>
</dbReference>
<dbReference type="InterPro" id="IPR036388">
    <property type="entry name" value="WH-like_DNA-bd_sf"/>
</dbReference>
<dbReference type="Proteomes" id="UP001555786">
    <property type="component" value="Unassembled WGS sequence"/>
</dbReference>
<evidence type="ECO:0000256" key="1">
    <source>
        <dbReference type="ARBA" id="ARBA00022679"/>
    </source>
</evidence>
<evidence type="ECO:0000313" key="4">
    <source>
        <dbReference type="EMBL" id="MEW9304077.1"/>
    </source>
</evidence>
<proteinExistence type="predicted"/>